<feature type="transmembrane region" description="Helical" evidence="1">
    <location>
        <begin position="21"/>
        <end position="42"/>
    </location>
</feature>
<dbReference type="OrthoDB" id="10267535at2759"/>
<accession>A0A1Y1I4I5</accession>
<dbReference type="EMBL" id="DF237206">
    <property type="protein sequence ID" value="GAQ85850.1"/>
    <property type="molecule type" value="Genomic_DNA"/>
</dbReference>
<name>A0A1Y1I4I5_KLENI</name>
<keyword evidence="1" id="KW-0812">Transmembrane</keyword>
<dbReference type="InterPro" id="IPR029044">
    <property type="entry name" value="Nucleotide-diphossugar_trans"/>
</dbReference>
<keyword evidence="1" id="KW-1133">Transmembrane helix</keyword>
<organism evidence="2 3">
    <name type="scientific">Klebsormidium nitens</name>
    <name type="common">Green alga</name>
    <name type="synonym">Ulothrix nitens</name>
    <dbReference type="NCBI Taxonomy" id="105231"/>
    <lineage>
        <taxon>Eukaryota</taxon>
        <taxon>Viridiplantae</taxon>
        <taxon>Streptophyta</taxon>
        <taxon>Klebsormidiophyceae</taxon>
        <taxon>Klebsormidiales</taxon>
        <taxon>Klebsormidiaceae</taxon>
        <taxon>Klebsormidium</taxon>
    </lineage>
</organism>
<evidence type="ECO:0000256" key="1">
    <source>
        <dbReference type="SAM" id="Phobius"/>
    </source>
</evidence>
<sequence length="505" mass="56751">MKSGGKVEMVSAFYSLFHGKQLLTLIALVMFATLSLIVTASVSSQGLRTTLLGYGDFAGGLLASDEADRTAQDGAEHLNHSFALRFNGTEAMRPMQELGDSIIPALYASHRYKEMRDKYPGSKFFIRRPIPVVGTPVLNNGHWLKRLVYSIDVPVRMIQIIVGTMPGSKTMDTSVRDALEELNQRLPPGFLSVVDMGCNMGSGGGWNAVFEHNLDAPWYLLVSGDVAFAPGALARIPDELEDPQNEKIFAFMYSQFRFFALRREALDLVGVWDENMWPSYYDDNEYQARMERAQALTPGVQRICYIGEPMPDGRRFDEPAHIHGGSELLGPYADVWLEEGAERISGALRAEPRLAARKGPSGFNSLRFMMNKYNFSYWEMKPKEQLEISWRLPFNNPERGIPRWVLDPMVRAVQMSIWNLDNDMLNAVWERYDFSGMLPGDTRTDPEREWKDTHGNELQMVLPRGIKFNTEAFIAAQGPQCVSGFAAAQGLVSNLLKIQRGGTPE</sequence>
<evidence type="ECO:0000313" key="2">
    <source>
        <dbReference type="EMBL" id="GAQ85850.1"/>
    </source>
</evidence>
<keyword evidence="1" id="KW-0472">Membrane</keyword>
<keyword evidence="3" id="KW-1185">Reference proteome</keyword>
<gene>
    <name evidence="2" type="ORF">KFL_002570180</name>
</gene>
<protein>
    <submittedName>
        <fullName evidence="2">Uncharacterized protein</fullName>
    </submittedName>
</protein>
<dbReference type="SUPFAM" id="SSF53448">
    <property type="entry name" value="Nucleotide-diphospho-sugar transferases"/>
    <property type="match status" value="1"/>
</dbReference>
<proteinExistence type="predicted"/>
<dbReference type="AlphaFoldDB" id="A0A1Y1I4I5"/>
<dbReference type="Gene3D" id="3.90.550.10">
    <property type="entry name" value="Spore Coat Polysaccharide Biosynthesis Protein SpsA, Chain A"/>
    <property type="match status" value="1"/>
</dbReference>
<reference evidence="2 3" key="1">
    <citation type="journal article" date="2014" name="Nat. Commun.">
        <title>Klebsormidium flaccidum genome reveals primary factors for plant terrestrial adaptation.</title>
        <authorList>
            <person name="Hori K."/>
            <person name="Maruyama F."/>
            <person name="Fujisawa T."/>
            <person name="Togashi T."/>
            <person name="Yamamoto N."/>
            <person name="Seo M."/>
            <person name="Sato S."/>
            <person name="Yamada T."/>
            <person name="Mori H."/>
            <person name="Tajima N."/>
            <person name="Moriyama T."/>
            <person name="Ikeuchi M."/>
            <person name="Watanabe M."/>
            <person name="Wada H."/>
            <person name="Kobayashi K."/>
            <person name="Saito M."/>
            <person name="Masuda T."/>
            <person name="Sasaki-Sekimoto Y."/>
            <person name="Mashiguchi K."/>
            <person name="Awai K."/>
            <person name="Shimojima M."/>
            <person name="Masuda S."/>
            <person name="Iwai M."/>
            <person name="Nobusawa T."/>
            <person name="Narise T."/>
            <person name="Kondo S."/>
            <person name="Saito H."/>
            <person name="Sato R."/>
            <person name="Murakawa M."/>
            <person name="Ihara Y."/>
            <person name="Oshima-Yamada Y."/>
            <person name="Ohtaka K."/>
            <person name="Satoh M."/>
            <person name="Sonobe K."/>
            <person name="Ishii M."/>
            <person name="Ohtani R."/>
            <person name="Kanamori-Sato M."/>
            <person name="Honoki R."/>
            <person name="Miyazaki D."/>
            <person name="Mochizuki H."/>
            <person name="Umetsu J."/>
            <person name="Higashi K."/>
            <person name="Shibata D."/>
            <person name="Kamiya Y."/>
            <person name="Sato N."/>
            <person name="Nakamura Y."/>
            <person name="Tabata S."/>
            <person name="Ida S."/>
            <person name="Kurokawa K."/>
            <person name="Ohta H."/>
        </authorList>
    </citation>
    <scope>NUCLEOTIDE SEQUENCE [LARGE SCALE GENOMIC DNA]</scope>
    <source>
        <strain evidence="2 3">NIES-2285</strain>
    </source>
</reference>
<dbReference type="Proteomes" id="UP000054558">
    <property type="component" value="Unassembled WGS sequence"/>
</dbReference>
<evidence type="ECO:0000313" key="3">
    <source>
        <dbReference type="Proteomes" id="UP000054558"/>
    </source>
</evidence>